<evidence type="ECO:0000259" key="4">
    <source>
        <dbReference type="PROSITE" id="PS51677"/>
    </source>
</evidence>
<dbReference type="EMBL" id="WNXH01000002">
    <property type="protein sequence ID" value="MYN68938.1"/>
    <property type="molecule type" value="Genomic_DNA"/>
</dbReference>
<keyword evidence="3" id="KW-0175">Coiled coil</keyword>
<dbReference type="InterPro" id="IPR002509">
    <property type="entry name" value="NODB_dom"/>
</dbReference>
<dbReference type="GO" id="GO:0016810">
    <property type="term" value="F:hydrolase activity, acting on carbon-nitrogen (but not peptide) bonds"/>
    <property type="evidence" value="ECO:0007669"/>
    <property type="project" value="InterPro"/>
</dbReference>
<accession>A0A6L8MUW0</accession>
<dbReference type="RefSeq" id="WP_160863673.1">
    <property type="nucleotide sequence ID" value="NZ_WNXH01000002.1"/>
</dbReference>
<keyword evidence="2" id="KW-0378">Hydrolase</keyword>
<proteinExistence type="predicted"/>
<sequence length="467" mass="52448">MKKLLLILTNLLLVGMICFLSLVIYHRVQESQVTQFIERQERVFLKSGQSNLRTGNVGSTHVVASIPTDDAGKKIGLVENRMVEYVHQKLGEAKPTGNINRIFLVSSYLGKTNFRKVRSVVIKGEKYHLSKMDIKKDGEETAGELLLTEDQQLFTLSRIFSDPIAAKSIFSAKLIERLDQEHLSESDKSALVSQFEATDLDAFVFLYENSHLTLVLPSNTILPTFDIPVADLFPVIIGEYLTDADQASLEQYKQELQRIENNKLTHQISLTFDDGPNPSTTPLVLDLLKKYNAKATFFVIGQNIEGNEWILQRMKAEGHEIANHSWSHPNLTNLSPDAIHQEIEKTQVAIETAVGQRPVLVRPPYGAVNKKVASAMNLPSIYWNVDTQDWSSHNPQEILNQVKTNACPGCFILMHDIHKETVKSMDSVLQFLTSQGYSMVTVSESLGNNLNPQFVYYNQHSAAPPAQ</sequence>
<dbReference type="Gene3D" id="3.20.20.370">
    <property type="entry name" value="Glycoside hydrolase/deacetylase"/>
    <property type="match status" value="1"/>
</dbReference>
<dbReference type="PANTHER" id="PTHR10587:SF133">
    <property type="entry name" value="CHITIN DEACETYLASE 1-RELATED"/>
    <property type="match status" value="1"/>
</dbReference>
<dbReference type="SUPFAM" id="SSF144015">
    <property type="entry name" value="Peptidoglycan deacetylase N-terminal noncatalytic region"/>
    <property type="match status" value="1"/>
</dbReference>
<dbReference type="Pfam" id="PF01522">
    <property type="entry name" value="Polysacc_deac_1"/>
    <property type="match status" value="1"/>
</dbReference>
<evidence type="ECO:0000313" key="5">
    <source>
        <dbReference type="EMBL" id="MYN68938.1"/>
    </source>
</evidence>
<organism evidence="5 6">
    <name type="scientific">Streptococcus suis</name>
    <dbReference type="NCBI Taxonomy" id="1307"/>
    <lineage>
        <taxon>Bacteria</taxon>
        <taxon>Bacillati</taxon>
        <taxon>Bacillota</taxon>
        <taxon>Bacilli</taxon>
        <taxon>Lactobacillales</taxon>
        <taxon>Streptococcaceae</taxon>
        <taxon>Streptococcus</taxon>
    </lineage>
</organism>
<dbReference type="InterPro" id="IPR011330">
    <property type="entry name" value="Glyco_hydro/deAcase_b/a-brl"/>
</dbReference>
<protein>
    <submittedName>
        <fullName evidence="5">Polysaccharide deacetylase family protein</fullName>
    </submittedName>
</protein>
<dbReference type="Pfam" id="PF18627">
    <property type="entry name" value="PgdA_N"/>
    <property type="match status" value="1"/>
</dbReference>
<feature type="domain" description="NodB homology" evidence="4">
    <location>
        <begin position="266"/>
        <end position="440"/>
    </location>
</feature>
<dbReference type="Gene3D" id="3.90.640.30">
    <property type="match status" value="1"/>
</dbReference>
<feature type="coiled-coil region" evidence="3">
    <location>
        <begin position="242"/>
        <end position="269"/>
    </location>
</feature>
<reference evidence="5 6" key="1">
    <citation type="submission" date="2019-11" db="EMBL/GenBank/DDBJ databases">
        <title>Divergent Streptococcus suis from cattle.</title>
        <authorList>
            <person name="Williamson C."/>
        </authorList>
    </citation>
    <scope>NUCLEOTIDE SEQUENCE [LARGE SCALE GENOMIC DNA]</scope>
    <source>
        <strain evidence="5 6">10-36905</strain>
    </source>
</reference>
<dbReference type="Proteomes" id="UP000483765">
    <property type="component" value="Unassembled WGS sequence"/>
</dbReference>
<dbReference type="PANTHER" id="PTHR10587">
    <property type="entry name" value="GLYCOSYL TRANSFERASE-RELATED"/>
    <property type="match status" value="1"/>
</dbReference>
<dbReference type="GO" id="GO:0046872">
    <property type="term" value="F:metal ion binding"/>
    <property type="evidence" value="ECO:0007669"/>
    <property type="project" value="UniProtKB-KW"/>
</dbReference>
<dbReference type="SUPFAM" id="SSF88713">
    <property type="entry name" value="Glycoside hydrolase/deacetylase"/>
    <property type="match status" value="1"/>
</dbReference>
<dbReference type="GO" id="GO:0005975">
    <property type="term" value="P:carbohydrate metabolic process"/>
    <property type="evidence" value="ECO:0007669"/>
    <property type="project" value="InterPro"/>
</dbReference>
<dbReference type="GO" id="GO:0016020">
    <property type="term" value="C:membrane"/>
    <property type="evidence" value="ECO:0007669"/>
    <property type="project" value="TreeGrafter"/>
</dbReference>
<dbReference type="Gene3D" id="3.30.565.50">
    <property type="match status" value="1"/>
</dbReference>
<dbReference type="CDD" id="cd10954">
    <property type="entry name" value="CE4_CtAXE_like"/>
    <property type="match status" value="1"/>
</dbReference>
<dbReference type="InterPro" id="IPR040802">
    <property type="entry name" value="PgdA_N"/>
</dbReference>
<evidence type="ECO:0000256" key="3">
    <source>
        <dbReference type="SAM" id="Coils"/>
    </source>
</evidence>
<evidence type="ECO:0000256" key="1">
    <source>
        <dbReference type="ARBA" id="ARBA00022723"/>
    </source>
</evidence>
<dbReference type="AlphaFoldDB" id="A0A6L8MUW0"/>
<gene>
    <name evidence="5" type="ORF">GLP18_01595</name>
</gene>
<keyword evidence="1" id="KW-0479">Metal-binding</keyword>
<dbReference type="PROSITE" id="PS51677">
    <property type="entry name" value="NODB"/>
    <property type="match status" value="1"/>
</dbReference>
<dbReference type="InterPro" id="IPR050248">
    <property type="entry name" value="Polysacc_deacetylase_ArnD"/>
</dbReference>
<comment type="caution">
    <text evidence="5">The sequence shown here is derived from an EMBL/GenBank/DDBJ whole genome shotgun (WGS) entry which is preliminary data.</text>
</comment>
<evidence type="ECO:0000256" key="2">
    <source>
        <dbReference type="ARBA" id="ARBA00022801"/>
    </source>
</evidence>
<name>A0A6L8MUW0_STRSU</name>
<evidence type="ECO:0000313" key="6">
    <source>
        <dbReference type="Proteomes" id="UP000483765"/>
    </source>
</evidence>